<evidence type="ECO:0000256" key="2">
    <source>
        <dbReference type="ARBA" id="ARBA00023125"/>
    </source>
</evidence>
<dbReference type="SUPFAM" id="SSF48498">
    <property type="entry name" value="Tetracyclin repressor-like, C-terminal domain"/>
    <property type="match status" value="1"/>
</dbReference>
<feature type="DNA-binding region" description="H-T-H motif" evidence="4">
    <location>
        <begin position="44"/>
        <end position="63"/>
    </location>
</feature>
<keyword evidence="3" id="KW-0804">Transcription</keyword>
<keyword evidence="8" id="KW-1185">Reference proteome</keyword>
<gene>
    <name evidence="7" type="ORF">GRI97_16905</name>
</gene>
<dbReference type="InterPro" id="IPR036271">
    <property type="entry name" value="Tet_transcr_reg_TetR-rel_C_sf"/>
</dbReference>
<keyword evidence="2 4" id="KW-0238">DNA-binding</keyword>
<dbReference type="PROSITE" id="PS50977">
    <property type="entry name" value="HTH_TETR_2"/>
    <property type="match status" value="1"/>
</dbReference>
<dbReference type="PANTHER" id="PTHR30055">
    <property type="entry name" value="HTH-TYPE TRANSCRIPTIONAL REGULATOR RUTR"/>
    <property type="match status" value="1"/>
</dbReference>
<dbReference type="SUPFAM" id="SSF46689">
    <property type="entry name" value="Homeodomain-like"/>
    <property type="match status" value="1"/>
</dbReference>
<dbReference type="OrthoDB" id="9789566at2"/>
<feature type="region of interest" description="Disordered" evidence="5">
    <location>
        <begin position="1"/>
        <end position="22"/>
    </location>
</feature>
<dbReference type="Gene3D" id="1.10.357.10">
    <property type="entry name" value="Tetracycline Repressor, domain 2"/>
    <property type="match status" value="1"/>
</dbReference>
<accession>A0A6I4TXL8</accession>
<evidence type="ECO:0000256" key="4">
    <source>
        <dbReference type="PROSITE-ProRule" id="PRU00335"/>
    </source>
</evidence>
<dbReference type="InterPro" id="IPR009057">
    <property type="entry name" value="Homeodomain-like_sf"/>
</dbReference>
<evidence type="ECO:0000256" key="3">
    <source>
        <dbReference type="ARBA" id="ARBA00023163"/>
    </source>
</evidence>
<dbReference type="Proteomes" id="UP000469430">
    <property type="component" value="Unassembled WGS sequence"/>
</dbReference>
<comment type="caution">
    <text evidence="7">The sequence shown here is derived from an EMBL/GenBank/DDBJ whole genome shotgun (WGS) entry which is preliminary data.</text>
</comment>
<dbReference type="Pfam" id="PF00440">
    <property type="entry name" value="TetR_N"/>
    <property type="match status" value="1"/>
</dbReference>
<sequence length="216" mass="24297">MSAQAPVRRSRPRGRPARDRSVCSRELGDAAITLFAAKGYDATTLKDIAEVAAVDPSLISYQFGSKLDLWKAVIVDVGDQLRAKFAEIRRATQGDDVEPAMRRTLADIVHFMLEHPRIAHFMARDTYRDNERADWVEEKLAGLLFDYLRPALDQLRAAGRLRPGTPDMLLLHFNYSLSFSIIRRERLVRAAPELADDAVFAAELTTMLVGSILRDD</sequence>
<evidence type="ECO:0000313" key="7">
    <source>
        <dbReference type="EMBL" id="MXP00673.1"/>
    </source>
</evidence>
<dbReference type="EMBL" id="WTYJ01000004">
    <property type="protein sequence ID" value="MXP00673.1"/>
    <property type="molecule type" value="Genomic_DNA"/>
</dbReference>
<reference evidence="7 8" key="1">
    <citation type="submission" date="2019-12" db="EMBL/GenBank/DDBJ databases">
        <title>Genomic-based taxomic classification of the family Erythrobacteraceae.</title>
        <authorList>
            <person name="Xu L."/>
        </authorList>
    </citation>
    <scope>NUCLEOTIDE SEQUENCE [LARGE SCALE GENOMIC DNA]</scope>
    <source>
        <strain evidence="7 8">S36</strain>
    </source>
</reference>
<proteinExistence type="predicted"/>
<evidence type="ECO:0000256" key="1">
    <source>
        <dbReference type="ARBA" id="ARBA00023015"/>
    </source>
</evidence>
<keyword evidence="1" id="KW-0805">Transcription regulation</keyword>
<feature type="domain" description="HTH tetR-type" evidence="6">
    <location>
        <begin position="21"/>
        <end position="81"/>
    </location>
</feature>
<evidence type="ECO:0000256" key="5">
    <source>
        <dbReference type="SAM" id="MobiDB-lite"/>
    </source>
</evidence>
<dbReference type="GO" id="GO:0003700">
    <property type="term" value="F:DNA-binding transcription factor activity"/>
    <property type="evidence" value="ECO:0007669"/>
    <property type="project" value="TreeGrafter"/>
</dbReference>
<dbReference type="PANTHER" id="PTHR30055:SF234">
    <property type="entry name" value="HTH-TYPE TRANSCRIPTIONAL REGULATOR BETI"/>
    <property type="match status" value="1"/>
</dbReference>
<organism evidence="7 8">
    <name type="scientific">Croceibacterium xixiisoli</name>
    <dbReference type="NCBI Taxonomy" id="1476466"/>
    <lineage>
        <taxon>Bacteria</taxon>
        <taxon>Pseudomonadati</taxon>
        <taxon>Pseudomonadota</taxon>
        <taxon>Alphaproteobacteria</taxon>
        <taxon>Sphingomonadales</taxon>
        <taxon>Erythrobacteraceae</taxon>
        <taxon>Croceibacterium</taxon>
    </lineage>
</organism>
<evidence type="ECO:0000259" key="6">
    <source>
        <dbReference type="PROSITE" id="PS50977"/>
    </source>
</evidence>
<protein>
    <submittedName>
        <fullName evidence="7">TetR family transcriptional regulator</fullName>
    </submittedName>
</protein>
<dbReference type="GO" id="GO:0000976">
    <property type="term" value="F:transcription cis-regulatory region binding"/>
    <property type="evidence" value="ECO:0007669"/>
    <property type="project" value="TreeGrafter"/>
</dbReference>
<dbReference type="InterPro" id="IPR001647">
    <property type="entry name" value="HTH_TetR"/>
</dbReference>
<dbReference type="RefSeq" id="WP_161392396.1">
    <property type="nucleotide sequence ID" value="NZ_JBHSCP010000003.1"/>
</dbReference>
<name>A0A6I4TXL8_9SPHN</name>
<evidence type="ECO:0000313" key="8">
    <source>
        <dbReference type="Proteomes" id="UP000469430"/>
    </source>
</evidence>
<dbReference type="AlphaFoldDB" id="A0A6I4TXL8"/>
<dbReference type="InterPro" id="IPR050109">
    <property type="entry name" value="HTH-type_TetR-like_transc_reg"/>
</dbReference>